<keyword evidence="13" id="KW-1185">Reference proteome</keyword>
<keyword evidence="8" id="KW-0636">Prenylation</keyword>
<dbReference type="EC" id="3.1.3.48" evidence="2"/>
<dbReference type="RefSeq" id="XP_065651530.1">
    <property type="nucleotide sequence ID" value="XM_065795458.1"/>
</dbReference>
<keyword evidence="6" id="KW-1015">Disulfide bond</keyword>
<evidence type="ECO:0000259" key="10">
    <source>
        <dbReference type="PROSITE" id="PS50054"/>
    </source>
</evidence>
<evidence type="ECO:0000256" key="2">
    <source>
        <dbReference type="ARBA" id="ARBA00013064"/>
    </source>
</evidence>
<dbReference type="OrthoDB" id="5632at2759"/>
<dbReference type="FunFam" id="3.90.190.10:FF:000086">
    <property type="entry name" value="Protein tyrosine phosphatase-like protein"/>
    <property type="match status" value="1"/>
</dbReference>
<dbReference type="OMA" id="IQVHGWT"/>
<comment type="similarity">
    <text evidence="1">Belongs to the protein-tyrosine phosphatase family.</text>
</comment>
<evidence type="ECO:0000256" key="8">
    <source>
        <dbReference type="ARBA" id="ARBA00023289"/>
    </source>
</evidence>
<evidence type="ECO:0000259" key="11">
    <source>
        <dbReference type="PROSITE" id="PS50056"/>
    </source>
</evidence>
<evidence type="ECO:0000256" key="9">
    <source>
        <dbReference type="ARBA" id="ARBA00051722"/>
    </source>
</evidence>
<dbReference type="Gene3D" id="3.90.190.10">
    <property type="entry name" value="Protein tyrosine phosphatase superfamily"/>
    <property type="match status" value="1"/>
</dbReference>
<accession>T2M829</accession>
<dbReference type="InterPro" id="IPR003595">
    <property type="entry name" value="Tyr_Pase_cat"/>
</dbReference>
<protein>
    <recommendedName>
        <fullName evidence="2">protein-tyrosine-phosphatase</fullName>
        <ecNumber evidence="2">3.1.3.48</ecNumber>
    </recommendedName>
</protein>
<comment type="catalytic activity">
    <reaction evidence="9">
        <text>O-phospho-L-tyrosyl-[protein] + H2O = L-tyrosyl-[protein] + phosphate</text>
        <dbReference type="Rhea" id="RHEA:10684"/>
        <dbReference type="Rhea" id="RHEA-COMP:10136"/>
        <dbReference type="Rhea" id="RHEA-COMP:20101"/>
        <dbReference type="ChEBI" id="CHEBI:15377"/>
        <dbReference type="ChEBI" id="CHEBI:43474"/>
        <dbReference type="ChEBI" id="CHEBI:46858"/>
        <dbReference type="ChEBI" id="CHEBI:61978"/>
        <dbReference type="EC" id="3.1.3.48"/>
    </reaction>
</comment>
<dbReference type="SMART" id="SM00404">
    <property type="entry name" value="PTPc_motif"/>
    <property type="match status" value="1"/>
</dbReference>
<evidence type="ECO:0000256" key="3">
    <source>
        <dbReference type="ARBA" id="ARBA00022481"/>
    </source>
</evidence>
<evidence type="ECO:0000256" key="5">
    <source>
        <dbReference type="ARBA" id="ARBA00022912"/>
    </source>
</evidence>
<dbReference type="InterPro" id="IPR050561">
    <property type="entry name" value="PTP"/>
</dbReference>
<evidence type="ECO:0000256" key="6">
    <source>
        <dbReference type="ARBA" id="ARBA00023157"/>
    </source>
</evidence>
<evidence type="ECO:0000313" key="14">
    <source>
        <dbReference type="RefSeq" id="XP_065651530.1"/>
    </source>
</evidence>
<keyword evidence="7" id="KW-0449">Lipoprotein</keyword>
<dbReference type="RefSeq" id="XP_012558257.1">
    <property type="nucleotide sequence ID" value="XM_012702803.1"/>
</dbReference>
<dbReference type="InterPro" id="IPR000242">
    <property type="entry name" value="PTP_cat"/>
</dbReference>
<dbReference type="KEGG" id="hmg:100203983"/>
<keyword evidence="3" id="KW-0488">Methylation</keyword>
<dbReference type="CDD" id="cd14500">
    <property type="entry name" value="PTP-IVa"/>
    <property type="match status" value="1"/>
</dbReference>
<feature type="domain" description="Tyrosine specific protein phosphatases" evidence="11">
    <location>
        <begin position="88"/>
        <end position="154"/>
    </location>
</feature>
<evidence type="ECO:0000256" key="7">
    <source>
        <dbReference type="ARBA" id="ARBA00023288"/>
    </source>
</evidence>
<dbReference type="PROSITE" id="PS50056">
    <property type="entry name" value="TYR_PHOSPHATASE_2"/>
    <property type="match status" value="1"/>
</dbReference>
<gene>
    <name evidence="12" type="primary">PTP4A1</name>
    <name evidence="14" type="synonym">LOC100203983</name>
</gene>
<dbReference type="SUPFAM" id="SSF52799">
    <property type="entry name" value="(Phosphotyrosine protein) phosphatases II"/>
    <property type="match status" value="1"/>
</dbReference>
<evidence type="ECO:0000256" key="1">
    <source>
        <dbReference type="ARBA" id="ARBA00009580"/>
    </source>
</evidence>
<name>T2M829_HYDVU</name>
<reference evidence="14" key="2">
    <citation type="submission" date="2025-05" db="UniProtKB">
        <authorList>
            <consortium name="RefSeq"/>
        </authorList>
    </citation>
    <scope>IDENTIFICATION</scope>
</reference>
<dbReference type="InterPro" id="IPR020422">
    <property type="entry name" value="TYR_PHOSPHATASE_DUAL_dom"/>
</dbReference>
<dbReference type="EMBL" id="HAAD01002042">
    <property type="protein sequence ID" value="CDG68274.1"/>
    <property type="molecule type" value="mRNA"/>
</dbReference>
<dbReference type="PANTHER" id="PTHR23339">
    <property type="entry name" value="TYROSINE SPECIFIC PROTEIN PHOSPHATASE AND DUAL SPECIFICITY PROTEIN PHOSPHATASE"/>
    <property type="match status" value="1"/>
</dbReference>
<dbReference type="Proteomes" id="UP001652625">
    <property type="component" value="Chromosome 04"/>
</dbReference>
<keyword evidence="5" id="KW-0904">Protein phosphatase</keyword>
<reference evidence="12" key="1">
    <citation type="journal article" date="2013" name="Genome Biol. Evol.">
        <title>Punctuated emergences of genetic and phenotypic innovations in eumetazoan, bilaterian, euteleostome, and hominidae ancestors.</title>
        <authorList>
            <person name="Wenger Y."/>
            <person name="Galliot B."/>
        </authorList>
    </citation>
    <scope>NUCLEOTIDE SEQUENCE</scope>
    <source>
        <tissue evidence="12">Whole animals</tissue>
    </source>
</reference>
<feature type="domain" description="Tyrosine-protein phosphatase" evidence="10">
    <location>
        <begin position="12"/>
        <end position="167"/>
    </location>
</feature>
<sequence>MRMPARNRMLPNFGHCLVEYKDMRFLIMDRPSKSNIVQFVEELKKCDVHDVIRVCEPTYNSDLLIKEGINVTDWQFDDGAAPPRNVVDAWLELLKSRFHEHPGTTIAIHCVAGLGRAPVLVAIALIEAGMKYEDAVNHIRKNRRGAINSKQLEYLEKYKPHKILNNKDKSGCCLQ</sequence>
<evidence type="ECO:0000313" key="13">
    <source>
        <dbReference type="Proteomes" id="UP001652625"/>
    </source>
</evidence>
<dbReference type="GeneID" id="100203983"/>
<organism evidence="12">
    <name type="scientific">Hydra vulgaris</name>
    <name type="common">Hydra</name>
    <name type="synonym">Hydra attenuata</name>
    <dbReference type="NCBI Taxonomy" id="6087"/>
    <lineage>
        <taxon>Eukaryota</taxon>
        <taxon>Metazoa</taxon>
        <taxon>Cnidaria</taxon>
        <taxon>Hydrozoa</taxon>
        <taxon>Hydroidolina</taxon>
        <taxon>Anthoathecata</taxon>
        <taxon>Aplanulata</taxon>
        <taxon>Hydridae</taxon>
        <taxon>Hydra</taxon>
    </lineage>
</organism>
<evidence type="ECO:0000313" key="12">
    <source>
        <dbReference type="EMBL" id="CDG68274.1"/>
    </source>
</evidence>
<proteinExistence type="evidence at transcript level"/>
<dbReference type="GO" id="GO:0005737">
    <property type="term" value="C:cytoplasm"/>
    <property type="evidence" value="ECO:0007669"/>
    <property type="project" value="UniProtKB-ARBA"/>
</dbReference>
<evidence type="ECO:0000256" key="4">
    <source>
        <dbReference type="ARBA" id="ARBA00022801"/>
    </source>
</evidence>
<keyword evidence="4" id="KW-0378">Hydrolase</keyword>
<dbReference type="InterPro" id="IPR000387">
    <property type="entry name" value="Tyr_Pase_dom"/>
</dbReference>
<dbReference type="GO" id="GO:0004725">
    <property type="term" value="F:protein tyrosine phosphatase activity"/>
    <property type="evidence" value="ECO:0007669"/>
    <property type="project" value="UniProtKB-EC"/>
</dbReference>
<dbReference type="Pfam" id="PF00102">
    <property type="entry name" value="Y_phosphatase"/>
    <property type="match status" value="1"/>
</dbReference>
<dbReference type="AlphaFoldDB" id="T2M829"/>
<dbReference type="PROSITE" id="PS50054">
    <property type="entry name" value="TYR_PHOSPHATASE_DUAL"/>
    <property type="match status" value="1"/>
</dbReference>
<dbReference type="InterPro" id="IPR029021">
    <property type="entry name" value="Prot-tyrosine_phosphatase-like"/>
</dbReference>